<proteinExistence type="predicted"/>
<organism evidence="1 2">
    <name type="scientific">Catellatospora chokoriensis</name>
    <dbReference type="NCBI Taxonomy" id="310353"/>
    <lineage>
        <taxon>Bacteria</taxon>
        <taxon>Bacillati</taxon>
        <taxon>Actinomycetota</taxon>
        <taxon>Actinomycetes</taxon>
        <taxon>Micromonosporales</taxon>
        <taxon>Micromonosporaceae</taxon>
        <taxon>Catellatospora</taxon>
    </lineage>
</organism>
<dbReference type="Proteomes" id="UP000619293">
    <property type="component" value="Unassembled WGS sequence"/>
</dbReference>
<gene>
    <name evidence="1" type="ORF">Cch02nite_39500</name>
</gene>
<accession>A0A8J3NSF9</accession>
<dbReference type="AlphaFoldDB" id="A0A8J3NSF9"/>
<reference evidence="1 2" key="1">
    <citation type="submission" date="2021-01" db="EMBL/GenBank/DDBJ databases">
        <title>Whole genome shotgun sequence of Catellatospora chokoriensis NBRC 107358.</title>
        <authorList>
            <person name="Komaki H."/>
            <person name="Tamura T."/>
        </authorList>
    </citation>
    <scope>NUCLEOTIDE SEQUENCE [LARGE SCALE GENOMIC DNA]</scope>
    <source>
        <strain evidence="1 2">NBRC 107358</strain>
    </source>
</reference>
<dbReference type="EMBL" id="BONG01000023">
    <property type="protein sequence ID" value="GIF90506.1"/>
    <property type="molecule type" value="Genomic_DNA"/>
</dbReference>
<protein>
    <submittedName>
        <fullName evidence="1">Uncharacterized protein</fullName>
    </submittedName>
</protein>
<comment type="caution">
    <text evidence="1">The sequence shown here is derived from an EMBL/GenBank/DDBJ whole genome shotgun (WGS) entry which is preliminary data.</text>
</comment>
<evidence type="ECO:0000313" key="1">
    <source>
        <dbReference type="EMBL" id="GIF90506.1"/>
    </source>
</evidence>
<keyword evidence="2" id="KW-1185">Reference proteome</keyword>
<sequence length="155" mass="17429">MPGSTPIVAAEAMLRDLLGSGDHVAVPPSVDSVLRAIRRFGSVEFDVSDLPDADGFLFQYGNFNWLANPGFVIGFVRQFEEVDTAGEHVCYIQLQCEFTYFISPELESIAGNEDWWFRGEREPFEAWFARCSSDPVWNLVRDLKPLQFTVAQGSV</sequence>
<name>A0A8J3NSF9_9ACTN</name>
<evidence type="ECO:0000313" key="2">
    <source>
        <dbReference type="Proteomes" id="UP000619293"/>
    </source>
</evidence>